<gene>
    <name evidence="9" type="ORF">FAK_30590</name>
</gene>
<dbReference type="PANTHER" id="PTHR43297">
    <property type="entry name" value="OLIGOPEPTIDE TRANSPORT ATP-BINDING PROTEIN APPD"/>
    <property type="match status" value="1"/>
</dbReference>
<evidence type="ECO:0000256" key="2">
    <source>
        <dbReference type="ARBA" id="ARBA00005417"/>
    </source>
</evidence>
<dbReference type="Proteomes" id="UP001366166">
    <property type="component" value="Chromosome"/>
</dbReference>
<evidence type="ECO:0000256" key="5">
    <source>
        <dbReference type="ARBA" id="ARBA00022741"/>
    </source>
</evidence>
<evidence type="ECO:0000259" key="8">
    <source>
        <dbReference type="PROSITE" id="PS50893"/>
    </source>
</evidence>
<dbReference type="PROSITE" id="PS00211">
    <property type="entry name" value="ABC_TRANSPORTER_1"/>
    <property type="match status" value="1"/>
</dbReference>
<evidence type="ECO:0000313" key="9">
    <source>
        <dbReference type="EMBL" id="BEQ15993.1"/>
    </source>
</evidence>
<dbReference type="InterPro" id="IPR017871">
    <property type="entry name" value="ABC_transporter-like_CS"/>
</dbReference>
<dbReference type="SMART" id="SM00382">
    <property type="entry name" value="AAA"/>
    <property type="match status" value="1"/>
</dbReference>
<dbReference type="InterPro" id="IPR050388">
    <property type="entry name" value="ABC_Ni/Peptide_Import"/>
</dbReference>
<dbReference type="SUPFAM" id="SSF52540">
    <property type="entry name" value="P-loop containing nucleoside triphosphate hydrolases"/>
    <property type="match status" value="1"/>
</dbReference>
<evidence type="ECO:0000256" key="1">
    <source>
        <dbReference type="ARBA" id="ARBA00004417"/>
    </source>
</evidence>
<keyword evidence="10" id="KW-1185">Reference proteome</keyword>
<evidence type="ECO:0000313" key="10">
    <source>
        <dbReference type="Proteomes" id="UP001366166"/>
    </source>
</evidence>
<dbReference type="EMBL" id="AP028679">
    <property type="protein sequence ID" value="BEQ15993.1"/>
    <property type="molecule type" value="Genomic_DNA"/>
</dbReference>
<comment type="similarity">
    <text evidence="2">Belongs to the ABC transporter superfamily.</text>
</comment>
<name>A0AAU9EFQ0_9BACT</name>
<dbReference type="GO" id="GO:0005886">
    <property type="term" value="C:plasma membrane"/>
    <property type="evidence" value="ECO:0007669"/>
    <property type="project" value="UniProtKB-SubCell"/>
</dbReference>
<dbReference type="InterPro" id="IPR027417">
    <property type="entry name" value="P-loop_NTPase"/>
</dbReference>
<proteinExistence type="inferred from homology"/>
<dbReference type="AlphaFoldDB" id="A0AAU9EFQ0"/>
<protein>
    <submittedName>
        <fullName evidence="9">ABC transporter ATP-binding protein</fullName>
    </submittedName>
</protein>
<dbReference type="KEGG" id="dmp:FAK_30590"/>
<evidence type="ECO:0000256" key="6">
    <source>
        <dbReference type="ARBA" id="ARBA00022840"/>
    </source>
</evidence>
<keyword evidence="5" id="KW-0547">Nucleotide-binding</keyword>
<keyword evidence="3" id="KW-0813">Transport</keyword>
<dbReference type="Pfam" id="PF00005">
    <property type="entry name" value="ABC_tran"/>
    <property type="match status" value="1"/>
</dbReference>
<dbReference type="CDD" id="cd03257">
    <property type="entry name" value="ABC_NikE_OppD_transporters"/>
    <property type="match status" value="1"/>
</dbReference>
<dbReference type="GO" id="GO:0005524">
    <property type="term" value="F:ATP binding"/>
    <property type="evidence" value="ECO:0007669"/>
    <property type="project" value="UniProtKB-KW"/>
</dbReference>
<dbReference type="PANTHER" id="PTHR43297:SF2">
    <property type="entry name" value="DIPEPTIDE TRANSPORT ATP-BINDING PROTEIN DPPD"/>
    <property type="match status" value="1"/>
</dbReference>
<accession>A0AAU9EFQ0</accession>
<dbReference type="RefSeq" id="WP_338601212.1">
    <property type="nucleotide sequence ID" value="NZ_AP028679.1"/>
</dbReference>
<evidence type="ECO:0000256" key="3">
    <source>
        <dbReference type="ARBA" id="ARBA00022448"/>
    </source>
</evidence>
<dbReference type="InterPro" id="IPR003439">
    <property type="entry name" value="ABC_transporter-like_ATP-bd"/>
</dbReference>
<evidence type="ECO:0000256" key="7">
    <source>
        <dbReference type="ARBA" id="ARBA00023136"/>
    </source>
</evidence>
<dbReference type="InterPro" id="IPR003593">
    <property type="entry name" value="AAA+_ATPase"/>
</dbReference>
<keyword evidence="4" id="KW-1003">Cell membrane</keyword>
<sequence length="264" mass="28756">MSLLSIEDLHISFPGRPTPSRPVRGLSLCLERGSVLGLVGQSGSGKSLSALAMMGMVPRPGRISGGRILLDGVDLTRLSPAQYRHVRGRQMFLIFQGSAAALNPALTVGKQLAEVMVHLREASWRKARVGAGELLEQVRVDPRHLNSYPFELSGGMRQRVLVAMALAMEPQLIIADEPTTGLDVVTQGEILDLFADLRRRIPGGMILISHDLRVVASLADQIAVMHQGRIVDQSPTRLLPTQAHHPHTRELLAASRAFSLREPC</sequence>
<keyword evidence="7" id="KW-0472">Membrane</keyword>
<evidence type="ECO:0000256" key="4">
    <source>
        <dbReference type="ARBA" id="ARBA00022475"/>
    </source>
</evidence>
<feature type="domain" description="ABC transporter" evidence="8">
    <location>
        <begin position="4"/>
        <end position="252"/>
    </location>
</feature>
<dbReference type="GO" id="GO:0016887">
    <property type="term" value="F:ATP hydrolysis activity"/>
    <property type="evidence" value="ECO:0007669"/>
    <property type="project" value="InterPro"/>
</dbReference>
<keyword evidence="6 9" id="KW-0067">ATP-binding</keyword>
<comment type="subcellular location">
    <subcellularLocation>
        <location evidence="1">Cell inner membrane</location>
        <topology evidence="1">Peripheral membrane protein</topology>
    </subcellularLocation>
</comment>
<reference evidence="10" key="1">
    <citation type="journal article" date="2023" name="Arch. Microbiol.">
        <title>Desulfoferula mesophilus gen. nov. sp. nov., a mesophilic sulfate-reducing bacterium isolated from a brackish lake sediment.</title>
        <authorList>
            <person name="Watanabe T."/>
            <person name="Yabe T."/>
            <person name="Tsuji J.M."/>
            <person name="Fukui M."/>
        </authorList>
    </citation>
    <scope>NUCLEOTIDE SEQUENCE [LARGE SCALE GENOMIC DNA]</scope>
    <source>
        <strain evidence="10">12FAK</strain>
    </source>
</reference>
<dbReference type="PROSITE" id="PS50893">
    <property type="entry name" value="ABC_TRANSPORTER_2"/>
    <property type="match status" value="1"/>
</dbReference>
<organism evidence="9 10">
    <name type="scientific">Desulfoferula mesophila</name>
    <dbReference type="NCBI Taxonomy" id="3058419"/>
    <lineage>
        <taxon>Bacteria</taxon>
        <taxon>Pseudomonadati</taxon>
        <taxon>Thermodesulfobacteriota</taxon>
        <taxon>Desulfarculia</taxon>
        <taxon>Desulfarculales</taxon>
        <taxon>Desulfarculaceae</taxon>
        <taxon>Desulfoferula</taxon>
    </lineage>
</organism>
<dbReference type="Gene3D" id="3.40.50.300">
    <property type="entry name" value="P-loop containing nucleotide triphosphate hydrolases"/>
    <property type="match status" value="1"/>
</dbReference>